<dbReference type="SUPFAM" id="SSF55961">
    <property type="entry name" value="Bet v1-like"/>
    <property type="match status" value="1"/>
</dbReference>
<dbReference type="InterPro" id="IPR019587">
    <property type="entry name" value="Polyketide_cyclase/dehydratase"/>
</dbReference>
<dbReference type="EMBL" id="CP147846">
    <property type="protein sequence ID" value="WXG70180.1"/>
    <property type="molecule type" value="Genomic_DNA"/>
</dbReference>
<dbReference type="CDD" id="cd07821">
    <property type="entry name" value="PYR_PYL_RCAR_like"/>
    <property type="match status" value="1"/>
</dbReference>
<dbReference type="Pfam" id="PF10604">
    <property type="entry name" value="Polyketide_cyc2"/>
    <property type="match status" value="1"/>
</dbReference>
<reference evidence="1 2" key="1">
    <citation type="submission" date="2024-03" db="EMBL/GenBank/DDBJ databases">
        <title>Natural products discovery in diverse microorganisms through a two-stage MS feature dereplication strategy.</title>
        <authorList>
            <person name="Zhang R."/>
        </authorList>
    </citation>
    <scope>NUCLEOTIDE SEQUENCE [LARGE SCALE GENOMIC DNA]</scope>
    <source>
        <strain evidence="1 2">18930</strain>
    </source>
</reference>
<sequence length="163" mass="18237">MARFRLKPVSDHSIFETAKYTYTYTLDLAADANTVWAGLTADQPLAWCSALKGKYTSGRPFESGTTRSVVVARLLGLNERFFEWDESNRRHSFYVESASLPLFGVFAEDYQITPTATGCRFVWRFALEARPGLGVLLAVTQPLNKKVLLDGLVRDTIAHFGHA</sequence>
<proteinExistence type="predicted"/>
<accession>A0ABZ2PM36</accession>
<evidence type="ECO:0000313" key="2">
    <source>
        <dbReference type="Proteomes" id="UP001432000"/>
    </source>
</evidence>
<dbReference type="Proteomes" id="UP001432000">
    <property type="component" value="Chromosome"/>
</dbReference>
<dbReference type="Gene3D" id="3.30.530.20">
    <property type="match status" value="1"/>
</dbReference>
<evidence type="ECO:0000313" key="1">
    <source>
        <dbReference type="EMBL" id="WXG70180.1"/>
    </source>
</evidence>
<dbReference type="InterPro" id="IPR023393">
    <property type="entry name" value="START-like_dom_sf"/>
</dbReference>
<gene>
    <name evidence="1" type="ORF">WDS16_06575</name>
</gene>
<keyword evidence="2" id="KW-1185">Reference proteome</keyword>
<protein>
    <submittedName>
        <fullName evidence="1">SRPBCC family protein</fullName>
    </submittedName>
</protein>
<dbReference type="RefSeq" id="WP_338891409.1">
    <property type="nucleotide sequence ID" value="NZ_CP147846.1"/>
</dbReference>
<name>A0ABZ2PM36_9NOCA</name>
<organism evidence="1 2">
    <name type="scientific">Rhodococcus sovatensis</name>
    <dbReference type="NCBI Taxonomy" id="1805840"/>
    <lineage>
        <taxon>Bacteria</taxon>
        <taxon>Bacillati</taxon>
        <taxon>Actinomycetota</taxon>
        <taxon>Actinomycetes</taxon>
        <taxon>Mycobacteriales</taxon>
        <taxon>Nocardiaceae</taxon>
        <taxon>Rhodococcus</taxon>
    </lineage>
</organism>